<evidence type="ECO:0000256" key="1">
    <source>
        <dbReference type="ARBA" id="ARBA00004418"/>
    </source>
</evidence>
<dbReference type="Gene3D" id="2.40.50.100">
    <property type="match status" value="1"/>
</dbReference>
<protein>
    <submittedName>
        <fullName evidence="7">Multidrug resistance protein MdtN</fullName>
    </submittedName>
</protein>
<organism evidence="7">
    <name type="scientific">mine drainage metagenome</name>
    <dbReference type="NCBI Taxonomy" id="410659"/>
    <lineage>
        <taxon>unclassified sequences</taxon>
        <taxon>metagenomes</taxon>
        <taxon>ecological metagenomes</taxon>
    </lineage>
</organism>
<keyword evidence="4" id="KW-0574">Periplasm</keyword>
<dbReference type="EMBL" id="MLJW01001505">
    <property type="protein sequence ID" value="OIQ77927.1"/>
    <property type="molecule type" value="Genomic_DNA"/>
</dbReference>
<proteinExistence type="inferred from homology"/>
<evidence type="ECO:0000256" key="4">
    <source>
        <dbReference type="ARBA" id="ARBA00022764"/>
    </source>
</evidence>
<dbReference type="PANTHER" id="PTHR32347">
    <property type="entry name" value="EFFLUX SYSTEM COMPONENT YKNX-RELATED"/>
    <property type="match status" value="1"/>
</dbReference>
<dbReference type="SUPFAM" id="SSF111369">
    <property type="entry name" value="HlyD-like secretion proteins"/>
    <property type="match status" value="1"/>
</dbReference>
<reference evidence="7" key="1">
    <citation type="submission" date="2016-10" db="EMBL/GenBank/DDBJ databases">
        <title>Sequence of Gallionella enrichment culture.</title>
        <authorList>
            <person name="Poehlein A."/>
            <person name="Muehling M."/>
            <person name="Daniel R."/>
        </authorList>
    </citation>
    <scope>NUCLEOTIDE SEQUENCE</scope>
</reference>
<comment type="subcellular location">
    <subcellularLocation>
        <location evidence="1">Periplasm</location>
    </subcellularLocation>
</comment>
<sequence>MLAGTVLAQIDDRVYRRQLAIDQSAERVAARQLEVSRGNLSAQEATIGADRADLAQKRDDLRRAQGQLIAGAMSQQAAELAGAATTESAAVLSRDRALKRVAADNVRLAAANDDATRQKVALDRLTLGYTTLRAPVAGVLAVRQAEIGELAGPGVAIYTLDDLDHVWIRAYLNEKDLGHVHLGEAAEVRADGVAGHVWRGRLAFVSPQAEFTPKTVETRAERVTLVYRLRIDVDNPAHDLLPGMPVEATLARLPAGR</sequence>
<evidence type="ECO:0000256" key="2">
    <source>
        <dbReference type="ARBA" id="ARBA00010602"/>
    </source>
</evidence>
<dbReference type="InterPro" id="IPR050465">
    <property type="entry name" value="UPF0194_transport"/>
</dbReference>
<feature type="domain" description="CusB-like beta-barrel" evidence="6">
    <location>
        <begin position="166"/>
        <end position="251"/>
    </location>
</feature>
<comment type="caution">
    <text evidence="7">The sequence shown here is derived from an EMBL/GenBank/DDBJ whole genome shotgun (WGS) entry which is preliminary data.</text>
</comment>
<evidence type="ECO:0000313" key="7">
    <source>
        <dbReference type="EMBL" id="OIQ77927.1"/>
    </source>
</evidence>
<keyword evidence="5" id="KW-0175">Coiled coil</keyword>
<dbReference type="GO" id="GO:0042597">
    <property type="term" value="C:periplasmic space"/>
    <property type="evidence" value="ECO:0007669"/>
    <property type="project" value="UniProtKB-SubCell"/>
</dbReference>
<dbReference type="InterPro" id="IPR058792">
    <property type="entry name" value="Beta-barrel_RND_2"/>
</dbReference>
<dbReference type="Gene3D" id="2.40.30.170">
    <property type="match status" value="1"/>
</dbReference>
<evidence type="ECO:0000256" key="5">
    <source>
        <dbReference type="ARBA" id="ARBA00023054"/>
    </source>
</evidence>
<dbReference type="AlphaFoldDB" id="A0A1J5QD63"/>
<gene>
    <name evidence="7" type="primary">mdtN_6</name>
    <name evidence="7" type="ORF">GALL_403700</name>
</gene>
<accession>A0A1J5QD63</accession>
<keyword evidence="3" id="KW-0732">Signal</keyword>
<evidence type="ECO:0000256" key="3">
    <source>
        <dbReference type="ARBA" id="ARBA00022729"/>
    </source>
</evidence>
<comment type="similarity">
    <text evidence="2">Belongs to the UPF0194 family.</text>
</comment>
<evidence type="ECO:0000259" key="6">
    <source>
        <dbReference type="Pfam" id="PF25954"/>
    </source>
</evidence>
<dbReference type="Pfam" id="PF25954">
    <property type="entry name" value="Beta-barrel_RND_2"/>
    <property type="match status" value="1"/>
</dbReference>
<name>A0A1J5QD63_9ZZZZ</name>
<dbReference type="PANTHER" id="PTHR32347:SF29">
    <property type="entry name" value="UPF0194 MEMBRANE PROTEIN YBHG"/>
    <property type="match status" value="1"/>
</dbReference>